<dbReference type="AlphaFoldDB" id="A0A0G1QD81"/>
<gene>
    <name evidence="2" type="ORF">UX60_C0041G0006</name>
</gene>
<keyword evidence="1" id="KW-0812">Transmembrane</keyword>
<keyword evidence="1" id="KW-1133">Transmembrane helix</keyword>
<reference evidence="2 3" key="1">
    <citation type="journal article" date="2015" name="Nature">
        <title>rRNA introns, odd ribosomes, and small enigmatic genomes across a large radiation of phyla.</title>
        <authorList>
            <person name="Brown C.T."/>
            <person name="Hug L.A."/>
            <person name="Thomas B.C."/>
            <person name="Sharon I."/>
            <person name="Castelle C.J."/>
            <person name="Singh A."/>
            <person name="Wilkins M.J."/>
            <person name="Williams K.H."/>
            <person name="Banfield J.F."/>
        </authorList>
    </citation>
    <scope>NUCLEOTIDE SEQUENCE [LARGE SCALE GENOMIC DNA]</scope>
</reference>
<organism evidence="2 3">
    <name type="scientific">Berkelbacteria bacterium GW2011_GWA2_46_7</name>
    <dbReference type="NCBI Taxonomy" id="1618335"/>
    <lineage>
        <taxon>Bacteria</taxon>
        <taxon>Candidatus Berkelbacteria</taxon>
    </lineage>
</organism>
<protein>
    <recommendedName>
        <fullName evidence="4">TVP38/TMEM64 family membrane protein</fullName>
    </recommendedName>
</protein>
<sequence length="141" mass="15683">MSTDSSTSNFSGKYYIQLIIFIIAFGLFVAVISVIINHFLNPHIQPLTHEVAIHPYRALALYFAFVAAASVVVPVPTLPVDLLFFSLLDPAFVIVVRIAGGIAGGSISYYLSYNFGRPLLKRWLSGKKYKFVEKHSDSISW</sequence>
<accession>A0A0G1QD81</accession>
<evidence type="ECO:0000256" key="1">
    <source>
        <dbReference type="SAM" id="Phobius"/>
    </source>
</evidence>
<evidence type="ECO:0008006" key="4">
    <source>
        <dbReference type="Google" id="ProtNLM"/>
    </source>
</evidence>
<name>A0A0G1QD81_9BACT</name>
<feature type="non-terminal residue" evidence="2">
    <location>
        <position position="141"/>
    </location>
</feature>
<proteinExistence type="predicted"/>
<evidence type="ECO:0000313" key="3">
    <source>
        <dbReference type="Proteomes" id="UP000034487"/>
    </source>
</evidence>
<evidence type="ECO:0000313" key="2">
    <source>
        <dbReference type="EMBL" id="KKU42991.1"/>
    </source>
</evidence>
<dbReference type="EMBL" id="LCMV01000041">
    <property type="protein sequence ID" value="KKU42991.1"/>
    <property type="molecule type" value="Genomic_DNA"/>
</dbReference>
<feature type="transmembrane region" description="Helical" evidence="1">
    <location>
        <begin position="14"/>
        <end position="39"/>
    </location>
</feature>
<feature type="transmembrane region" description="Helical" evidence="1">
    <location>
        <begin position="91"/>
        <end position="112"/>
    </location>
</feature>
<keyword evidence="1" id="KW-0472">Membrane</keyword>
<comment type="caution">
    <text evidence="2">The sequence shown here is derived from an EMBL/GenBank/DDBJ whole genome shotgun (WGS) entry which is preliminary data.</text>
</comment>
<dbReference type="Proteomes" id="UP000034487">
    <property type="component" value="Unassembled WGS sequence"/>
</dbReference>
<feature type="transmembrane region" description="Helical" evidence="1">
    <location>
        <begin position="59"/>
        <end position="79"/>
    </location>
</feature>